<keyword evidence="2" id="KW-1185">Reference proteome</keyword>
<evidence type="ECO:0000313" key="1">
    <source>
        <dbReference type="EMBL" id="KAF4468827.1"/>
    </source>
</evidence>
<proteinExistence type="predicted"/>
<dbReference type="EMBL" id="JAADYS010000553">
    <property type="protein sequence ID" value="KAF4468827.1"/>
    <property type="molecule type" value="Genomic_DNA"/>
</dbReference>
<reference evidence="1 2" key="1">
    <citation type="submission" date="2020-01" db="EMBL/GenBank/DDBJ databases">
        <title>Identification and distribution of gene clusters putatively required for synthesis of sphingolipid metabolism inhibitors in phylogenetically diverse species of the filamentous fungus Fusarium.</title>
        <authorList>
            <person name="Kim H.-S."/>
            <person name="Busman M."/>
            <person name="Brown D.W."/>
            <person name="Divon H."/>
            <person name="Uhlig S."/>
            <person name="Proctor R.H."/>
        </authorList>
    </citation>
    <scope>NUCLEOTIDE SEQUENCE [LARGE SCALE GENOMIC DNA]</scope>
    <source>
        <strain evidence="1 2">NRRL 20459</strain>
    </source>
</reference>
<evidence type="ECO:0000313" key="2">
    <source>
        <dbReference type="Proteomes" id="UP000554235"/>
    </source>
</evidence>
<dbReference type="Proteomes" id="UP000554235">
    <property type="component" value="Unassembled WGS sequence"/>
</dbReference>
<comment type="caution">
    <text evidence="1">The sequence shown here is derived from an EMBL/GenBank/DDBJ whole genome shotgun (WGS) entry which is preliminary data.</text>
</comment>
<evidence type="ECO:0008006" key="3">
    <source>
        <dbReference type="Google" id="ProtNLM"/>
    </source>
</evidence>
<accession>A0A8H4PKV4</accession>
<dbReference type="OrthoDB" id="5416097at2759"/>
<name>A0A8H4PKV4_9HYPO</name>
<gene>
    <name evidence="1" type="ORF">FALBO_4275</name>
</gene>
<dbReference type="AlphaFoldDB" id="A0A8H4PKV4"/>
<organism evidence="1 2">
    <name type="scientific">Fusarium albosuccineum</name>
    <dbReference type="NCBI Taxonomy" id="1237068"/>
    <lineage>
        <taxon>Eukaryota</taxon>
        <taxon>Fungi</taxon>
        <taxon>Dikarya</taxon>
        <taxon>Ascomycota</taxon>
        <taxon>Pezizomycotina</taxon>
        <taxon>Sordariomycetes</taxon>
        <taxon>Hypocreomycetidae</taxon>
        <taxon>Hypocreales</taxon>
        <taxon>Nectriaceae</taxon>
        <taxon>Fusarium</taxon>
        <taxon>Fusarium decemcellulare species complex</taxon>
    </lineage>
</organism>
<protein>
    <recommendedName>
        <fullName evidence="3">HNH nuclease domain-containing protein</fullName>
    </recommendedName>
</protein>
<sequence length="358" mass="41122">MPSKIDEIAEIIRACSHDRVMLSSLMRYLTSQPEHEPPADLVPSDEYHERLEVLGQILRDQRALRDLPALEFTALQFPVLITLPVSRLKDLAKNPMGMRDNLEKLAPLFHDFLLFEPDNCRGVYPHRQQSSECLQRERHRCPISGLGWPEVYRIMRFSKKPPRSDLVGTSLLTKPLVSFFDVDLEQAAAAESLFGEMRTTELTWNMMALTPSLHNWIKHGCFAFKYLRSEPVIGSYPPDAEVRLQAHWMPRSTSSDPARFVNIQDQQDPEKRLLATLNHSYNLHATPRCDPHCRYCTENTGVAFWNSETNHPIQSGDIFTVRRAPDKVPYFKAMVDLQYAMIRAAAMSGAQASEWTWE</sequence>